<proteinExistence type="predicted"/>
<sequence length="49" mass="5461">MTRHDKTLQHVVLGRADANIAFADLRALLLALGFAERILGAILKYKLEL</sequence>
<accession>A0A380TM11</accession>
<evidence type="ECO:0000313" key="1">
    <source>
        <dbReference type="EMBL" id="SUS08779.1"/>
    </source>
</evidence>
<dbReference type="AlphaFoldDB" id="A0A380TM11"/>
<dbReference type="EMBL" id="UIDG01000643">
    <property type="protein sequence ID" value="SUS08779.1"/>
    <property type="molecule type" value="Genomic_DNA"/>
</dbReference>
<gene>
    <name evidence="1" type="ORF">DF3PB_880001</name>
</gene>
<reference evidence="1" key="1">
    <citation type="submission" date="2018-07" db="EMBL/GenBank/DDBJ databases">
        <authorList>
            <person name="Quirk P.G."/>
            <person name="Krulwich T.A."/>
        </authorList>
    </citation>
    <scope>NUCLEOTIDE SEQUENCE</scope>
</reference>
<organism evidence="1">
    <name type="scientific">metagenome</name>
    <dbReference type="NCBI Taxonomy" id="256318"/>
    <lineage>
        <taxon>unclassified sequences</taxon>
        <taxon>metagenomes</taxon>
    </lineage>
</organism>
<protein>
    <submittedName>
        <fullName evidence="1">Toxin HicA</fullName>
    </submittedName>
</protein>
<name>A0A380TM11_9ZZZZ</name>